<keyword evidence="1" id="KW-0812">Transmembrane</keyword>
<dbReference type="PROSITE" id="PS51257">
    <property type="entry name" value="PROKAR_LIPOPROTEIN"/>
    <property type="match status" value="1"/>
</dbReference>
<keyword evidence="1" id="KW-0472">Membrane</keyword>
<feature type="transmembrane region" description="Helical" evidence="1">
    <location>
        <begin position="12"/>
        <end position="30"/>
    </location>
</feature>
<keyword evidence="3" id="KW-1185">Reference proteome</keyword>
<protein>
    <submittedName>
        <fullName evidence="2">Uncharacterized protein</fullName>
    </submittedName>
</protein>
<feature type="transmembrane region" description="Helical" evidence="1">
    <location>
        <begin position="142"/>
        <end position="165"/>
    </location>
</feature>
<proteinExistence type="predicted"/>
<name>A0ABP0LYV2_9DINO</name>
<reference evidence="2 3" key="1">
    <citation type="submission" date="2024-02" db="EMBL/GenBank/DDBJ databases">
        <authorList>
            <person name="Chen Y."/>
            <person name="Shah S."/>
            <person name="Dougan E. K."/>
            <person name="Thang M."/>
            <person name="Chan C."/>
        </authorList>
    </citation>
    <scope>NUCLEOTIDE SEQUENCE [LARGE SCALE GENOMIC DNA]</scope>
</reference>
<gene>
    <name evidence="2" type="ORF">SCF082_LOCUS24766</name>
</gene>
<feature type="transmembrane region" description="Helical" evidence="1">
    <location>
        <begin position="103"/>
        <end position="130"/>
    </location>
</feature>
<organism evidence="2 3">
    <name type="scientific">Durusdinium trenchii</name>
    <dbReference type="NCBI Taxonomy" id="1381693"/>
    <lineage>
        <taxon>Eukaryota</taxon>
        <taxon>Sar</taxon>
        <taxon>Alveolata</taxon>
        <taxon>Dinophyceae</taxon>
        <taxon>Suessiales</taxon>
        <taxon>Symbiodiniaceae</taxon>
        <taxon>Durusdinium</taxon>
    </lineage>
</organism>
<evidence type="ECO:0000313" key="3">
    <source>
        <dbReference type="Proteomes" id="UP001642464"/>
    </source>
</evidence>
<feature type="transmembrane region" description="Helical" evidence="1">
    <location>
        <begin position="37"/>
        <end position="57"/>
    </location>
</feature>
<dbReference type="Proteomes" id="UP001642464">
    <property type="component" value="Unassembled WGS sequence"/>
</dbReference>
<keyword evidence="1" id="KW-1133">Transmembrane helix</keyword>
<evidence type="ECO:0000313" key="2">
    <source>
        <dbReference type="EMBL" id="CAK9043250.1"/>
    </source>
</evidence>
<accession>A0ABP0LYV2</accession>
<feature type="transmembrane region" description="Helical" evidence="1">
    <location>
        <begin position="171"/>
        <end position="192"/>
    </location>
</feature>
<evidence type="ECO:0000256" key="1">
    <source>
        <dbReference type="SAM" id="Phobius"/>
    </source>
</evidence>
<sequence>MSSQDKVPVPTAWDTILATIVGTACLVSWLCSRHNGVILILTLCSSVWLLTDMIKLYNAWAGNTKDPEVAVSNGLTPLRPKLPTKWFALSLILQSSGLLAQLLFGWTVLAGCILFFFYGGCVLALHLFYYSGTVMENSSTTLPTLAMAVLVLFFVLSGSGTTYGYMDLGKWGGLFWVLLSGIAGIICGYFFLDFLGVKKGDESTPLMKTTGGAEASQKAQVQP</sequence>
<dbReference type="EMBL" id="CAXAMM010018391">
    <property type="protein sequence ID" value="CAK9043250.1"/>
    <property type="molecule type" value="Genomic_DNA"/>
</dbReference>
<comment type="caution">
    <text evidence="2">The sequence shown here is derived from an EMBL/GenBank/DDBJ whole genome shotgun (WGS) entry which is preliminary data.</text>
</comment>